<reference evidence="3" key="1">
    <citation type="submission" date="2016-10" db="EMBL/GenBank/DDBJ databases">
        <authorList>
            <person name="Varghese N."/>
            <person name="Submissions S."/>
        </authorList>
    </citation>
    <scope>NUCLEOTIDE SEQUENCE [LARGE SCALE GENOMIC DNA]</scope>
    <source>
        <strain evidence="3">DSM 44654</strain>
    </source>
</reference>
<feature type="transmembrane region" description="Helical" evidence="1">
    <location>
        <begin position="172"/>
        <end position="192"/>
    </location>
</feature>
<name>A0A1H5Q7V4_9PSEU</name>
<organism evidence="2 3">
    <name type="scientific">Amycolatopsis pretoriensis</name>
    <dbReference type="NCBI Taxonomy" id="218821"/>
    <lineage>
        <taxon>Bacteria</taxon>
        <taxon>Bacillati</taxon>
        <taxon>Actinomycetota</taxon>
        <taxon>Actinomycetes</taxon>
        <taxon>Pseudonocardiales</taxon>
        <taxon>Pseudonocardiaceae</taxon>
        <taxon>Amycolatopsis</taxon>
    </lineage>
</organism>
<evidence type="ECO:0000313" key="2">
    <source>
        <dbReference type="EMBL" id="SEF21511.1"/>
    </source>
</evidence>
<accession>A0A1H5Q7V4</accession>
<keyword evidence="1" id="KW-1133">Transmembrane helix</keyword>
<proteinExistence type="predicted"/>
<feature type="transmembrane region" description="Helical" evidence="1">
    <location>
        <begin position="204"/>
        <end position="224"/>
    </location>
</feature>
<feature type="transmembrane region" description="Helical" evidence="1">
    <location>
        <begin position="20"/>
        <end position="45"/>
    </location>
</feature>
<feature type="transmembrane region" description="Helical" evidence="1">
    <location>
        <begin position="57"/>
        <end position="77"/>
    </location>
</feature>
<dbReference type="AlphaFoldDB" id="A0A1H5Q7V4"/>
<keyword evidence="3" id="KW-1185">Reference proteome</keyword>
<dbReference type="EMBL" id="FNUJ01000001">
    <property type="protein sequence ID" value="SEF21511.1"/>
    <property type="molecule type" value="Genomic_DNA"/>
</dbReference>
<gene>
    <name evidence="2" type="ORF">SAMN05421837_101905</name>
</gene>
<feature type="transmembrane region" description="Helical" evidence="1">
    <location>
        <begin position="92"/>
        <end position="113"/>
    </location>
</feature>
<protein>
    <submittedName>
        <fullName evidence="2">Uncharacterized protein</fullName>
    </submittedName>
</protein>
<dbReference type="Proteomes" id="UP000198878">
    <property type="component" value="Unassembled WGS sequence"/>
</dbReference>
<evidence type="ECO:0000313" key="3">
    <source>
        <dbReference type="Proteomes" id="UP000198878"/>
    </source>
</evidence>
<feature type="transmembrane region" description="Helical" evidence="1">
    <location>
        <begin position="236"/>
        <end position="256"/>
    </location>
</feature>
<feature type="transmembrane region" description="Helical" evidence="1">
    <location>
        <begin position="133"/>
        <end position="152"/>
    </location>
</feature>
<sequence>MIPAYASVSKFSNFPQIAGFYSQLAGVLAGFAFAGLITLIASQLVSGSVADITLRSYRPLIGAFLGLVATSLNYAIVAGEDRDTPRLAELEVTAGLGFCVAALMVLYSILVLLRGVQTDLSGNGQMSGDTADLLRGTLIFGVCPLLVVMMYGTVRDHNIAKYGSADFRGLDIAVAIILLLTFCYMPVMKQNFRKPTSTRGQVDTIAKAGVILALLSLLASTLTISFSTPDETVSDYVPLLCVLILALYNFAVMYSASRYRP</sequence>
<keyword evidence="1" id="KW-0812">Transmembrane</keyword>
<evidence type="ECO:0000256" key="1">
    <source>
        <dbReference type="SAM" id="Phobius"/>
    </source>
</evidence>
<keyword evidence="1" id="KW-0472">Membrane</keyword>